<dbReference type="GO" id="GO:0016757">
    <property type="term" value="F:glycosyltransferase activity"/>
    <property type="evidence" value="ECO:0007669"/>
    <property type="project" value="UniProtKB-KW"/>
</dbReference>
<organism evidence="2 3">
    <name type="scientific">Virgibacillus kekensis</name>
    <dbReference type="NCBI Taxonomy" id="202261"/>
    <lineage>
        <taxon>Bacteria</taxon>
        <taxon>Bacillati</taxon>
        <taxon>Bacillota</taxon>
        <taxon>Bacilli</taxon>
        <taxon>Bacillales</taxon>
        <taxon>Bacillaceae</taxon>
        <taxon>Virgibacillus</taxon>
    </lineage>
</organism>
<dbReference type="EC" id="2.4.-.-" evidence="2"/>
<dbReference type="InterPro" id="IPR050194">
    <property type="entry name" value="Glycosyltransferase_grp1"/>
</dbReference>
<evidence type="ECO:0000259" key="1">
    <source>
        <dbReference type="Pfam" id="PF00534"/>
    </source>
</evidence>
<reference evidence="3" key="1">
    <citation type="journal article" date="2019" name="Int. J. Syst. Evol. Microbiol.">
        <title>The Global Catalogue of Microorganisms (GCM) 10K type strain sequencing project: providing services to taxonomists for standard genome sequencing and annotation.</title>
        <authorList>
            <consortium name="The Broad Institute Genomics Platform"/>
            <consortium name="The Broad Institute Genome Sequencing Center for Infectious Disease"/>
            <person name="Wu L."/>
            <person name="Ma J."/>
        </authorList>
    </citation>
    <scope>NUCLEOTIDE SEQUENCE [LARGE SCALE GENOMIC DNA]</scope>
    <source>
        <strain evidence="3">CGMCC 4.7426</strain>
    </source>
</reference>
<feature type="domain" description="Glycosyl transferase family 1" evidence="1">
    <location>
        <begin position="195"/>
        <end position="347"/>
    </location>
</feature>
<dbReference type="Proteomes" id="UP001595989">
    <property type="component" value="Unassembled WGS sequence"/>
</dbReference>
<evidence type="ECO:0000313" key="2">
    <source>
        <dbReference type="EMBL" id="MFC4557933.1"/>
    </source>
</evidence>
<dbReference type="PANTHER" id="PTHR45947">
    <property type="entry name" value="SULFOQUINOVOSYL TRANSFERASE SQD2"/>
    <property type="match status" value="1"/>
</dbReference>
<proteinExistence type="predicted"/>
<dbReference type="CDD" id="cd03801">
    <property type="entry name" value="GT4_PimA-like"/>
    <property type="match status" value="1"/>
</dbReference>
<dbReference type="InterPro" id="IPR001296">
    <property type="entry name" value="Glyco_trans_1"/>
</dbReference>
<dbReference type="Pfam" id="PF00534">
    <property type="entry name" value="Glycos_transf_1"/>
    <property type="match status" value="1"/>
</dbReference>
<dbReference type="PANTHER" id="PTHR45947:SF3">
    <property type="entry name" value="SULFOQUINOVOSYL TRANSFERASE SQD2"/>
    <property type="match status" value="1"/>
</dbReference>
<dbReference type="SUPFAM" id="SSF53756">
    <property type="entry name" value="UDP-Glycosyltransferase/glycogen phosphorylase"/>
    <property type="match status" value="1"/>
</dbReference>
<keyword evidence="3" id="KW-1185">Reference proteome</keyword>
<accession>A0ABV9DIN3</accession>
<sequence length="392" mass="45916">MNIACISHYSPLYKNKSNAWMQDFYSSVDNFADIKNVYFFHISYEKQKEIEINKVELNKNTTDISIIIPRKYKILRKLNTFDKKFISIINKVVMGFLSQNKIEFDIIHVNTLYYAFFIDIFKSNSDTGRFFLHLHENNKLLNNILNKRKYSSINFIGKYDYVIRQTASEINVVKKYNNRILYLPNAFDDSNFHYAEKRADNEKITILSIGYLRNTKNYKLSLEVVKNIMNKGYDVNYNIIGSGPELKTLRKYAKKVGMDNIVTFHGYQNKEDIQKFFKNSDLLLNTSYFESFGNVFLEALKTGTPIVTCAKGGPEYIFKWASNNMYLGEHTETNIEKISEAVIKVVKVKQGIIDMRKVSQIVSHRFSSERFLNDLIDIGKNGEKNVNEWWKN</sequence>
<comment type="caution">
    <text evidence="2">The sequence shown here is derived from an EMBL/GenBank/DDBJ whole genome shotgun (WGS) entry which is preliminary data.</text>
</comment>
<keyword evidence="2" id="KW-0328">Glycosyltransferase</keyword>
<gene>
    <name evidence="2" type="ORF">ACFO3D_06895</name>
</gene>
<dbReference type="Gene3D" id="3.40.50.2000">
    <property type="entry name" value="Glycogen Phosphorylase B"/>
    <property type="match status" value="2"/>
</dbReference>
<dbReference type="EMBL" id="JBHSFU010000004">
    <property type="protein sequence ID" value="MFC4557933.1"/>
    <property type="molecule type" value="Genomic_DNA"/>
</dbReference>
<evidence type="ECO:0000313" key="3">
    <source>
        <dbReference type="Proteomes" id="UP001595989"/>
    </source>
</evidence>
<name>A0ABV9DIN3_9BACI</name>
<protein>
    <submittedName>
        <fullName evidence="2">Glycosyltransferase family 4 protein</fullName>
        <ecNumber evidence="2">2.4.-.-</ecNumber>
    </submittedName>
</protein>
<keyword evidence="2" id="KW-0808">Transferase</keyword>
<dbReference type="RefSeq" id="WP_390294144.1">
    <property type="nucleotide sequence ID" value="NZ_JBHSFU010000004.1"/>
</dbReference>